<name>A0A1W1C5B6_9ZZZZ</name>
<keyword evidence="1" id="KW-0472">Membrane</keyword>
<gene>
    <name evidence="2" type="ORF">MNB_SV-12-1175</name>
</gene>
<dbReference type="EMBL" id="FPHE01000103">
    <property type="protein sequence ID" value="SFV60976.1"/>
    <property type="molecule type" value="Genomic_DNA"/>
</dbReference>
<keyword evidence="1" id="KW-1133">Transmembrane helix</keyword>
<feature type="transmembrane region" description="Helical" evidence="1">
    <location>
        <begin position="38"/>
        <end position="59"/>
    </location>
</feature>
<dbReference type="EC" id="3.5.1.88" evidence="2"/>
<sequence length="102" mass="11736">MSKREYFKSVISKLLFFEALTLFAPLFNLEQETLQSFYNYAVFATIASLILIIGYVVYAKYEASRVISCTGCQVVSFTAVAIKFFLITVILFMGSYYWVNPY</sequence>
<dbReference type="GO" id="GO:0042586">
    <property type="term" value="F:peptide deformylase activity"/>
    <property type="evidence" value="ECO:0007669"/>
    <property type="project" value="UniProtKB-EC"/>
</dbReference>
<reference evidence="2" key="1">
    <citation type="submission" date="2016-10" db="EMBL/GenBank/DDBJ databases">
        <authorList>
            <person name="de Groot N.N."/>
        </authorList>
    </citation>
    <scope>NUCLEOTIDE SEQUENCE</scope>
</reference>
<keyword evidence="1" id="KW-0812">Transmembrane</keyword>
<protein>
    <submittedName>
        <fullName evidence="2">Peptide deformylase</fullName>
        <ecNumber evidence="2">3.5.1.88</ecNumber>
    </submittedName>
</protein>
<feature type="transmembrane region" description="Helical" evidence="1">
    <location>
        <begin position="80"/>
        <end position="99"/>
    </location>
</feature>
<proteinExistence type="predicted"/>
<organism evidence="2">
    <name type="scientific">hydrothermal vent metagenome</name>
    <dbReference type="NCBI Taxonomy" id="652676"/>
    <lineage>
        <taxon>unclassified sequences</taxon>
        <taxon>metagenomes</taxon>
        <taxon>ecological metagenomes</taxon>
    </lineage>
</organism>
<keyword evidence="2" id="KW-0378">Hydrolase</keyword>
<evidence type="ECO:0000256" key="1">
    <source>
        <dbReference type="SAM" id="Phobius"/>
    </source>
</evidence>
<dbReference type="AlphaFoldDB" id="A0A1W1C5B6"/>
<accession>A0A1W1C5B6</accession>
<evidence type="ECO:0000313" key="2">
    <source>
        <dbReference type="EMBL" id="SFV60976.1"/>
    </source>
</evidence>